<sequence length="429" mass="49823">MELRNTFQSIIALHQREFPLDLQAREMQLSLDGGRIVTVTGIRRCGKSSLLGLTINRLLESGVPKERILYVGFDDERFLSMAPENFDELLQAYREMYPMIPLQDVYMFFDEIQLVQGWELFVLRVYKNYCKHIFITGSTAKMLSEEMASALRGWPDEYREYPLSFEEYLSFKGVEADKYSEEGKAMMASAFRDYCEEGGFPEVVRAKSRSEKVKILQSYFSTMLFRDMMEHYHIGASSTVVRYFLKRVMNNLTKPTSVNNIYNDLKSQGLKVSKDSLYLWLDYACNIFLFRKVQKYTKSLVKQSSAPSKYYMADIAMRNAVLLPESEDAGKALENIVYLNLERSLGEEDRITYFCDQKECDFVVQRGERVSELIQVCWALNEENLEREVGGLLAASVFTGCRQCRILTFNQQQTIERDGIRIEVLPVWV</sequence>
<evidence type="ECO:0000259" key="1">
    <source>
        <dbReference type="Pfam" id="PF13173"/>
    </source>
</evidence>
<protein>
    <submittedName>
        <fullName evidence="3">ATP-binding protein</fullName>
    </submittedName>
</protein>
<keyword evidence="3" id="KW-0547">Nucleotide-binding</keyword>
<evidence type="ECO:0000313" key="4">
    <source>
        <dbReference type="EMBL" id="RHK11307.1"/>
    </source>
</evidence>
<feature type="domain" description="AAA" evidence="1">
    <location>
        <begin position="35"/>
        <end position="169"/>
    </location>
</feature>
<feature type="domain" description="DUF4143" evidence="2">
    <location>
        <begin position="226"/>
        <end position="377"/>
    </location>
</feature>
<evidence type="ECO:0000259" key="2">
    <source>
        <dbReference type="Pfam" id="PF13635"/>
    </source>
</evidence>
<evidence type="ECO:0000313" key="3">
    <source>
        <dbReference type="EMBL" id="RHH83653.1"/>
    </source>
</evidence>
<proteinExistence type="predicted"/>
<dbReference type="SUPFAM" id="SSF52540">
    <property type="entry name" value="P-loop containing nucleoside triphosphate hydrolases"/>
    <property type="match status" value="1"/>
</dbReference>
<evidence type="ECO:0000313" key="6">
    <source>
        <dbReference type="Proteomes" id="UP000286211"/>
    </source>
</evidence>
<dbReference type="PANTHER" id="PTHR33295:SF8">
    <property type="entry name" value="AAA+ ATPASE DOMAIN-CONTAINING PROTEIN"/>
    <property type="match status" value="1"/>
</dbReference>
<dbReference type="Proteomes" id="UP000284548">
    <property type="component" value="Unassembled WGS sequence"/>
</dbReference>
<organism evidence="3 5">
    <name type="scientific">Segatella copri</name>
    <dbReference type="NCBI Taxonomy" id="165179"/>
    <lineage>
        <taxon>Bacteria</taxon>
        <taxon>Pseudomonadati</taxon>
        <taxon>Bacteroidota</taxon>
        <taxon>Bacteroidia</taxon>
        <taxon>Bacteroidales</taxon>
        <taxon>Prevotellaceae</taxon>
        <taxon>Segatella</taxon>
    </lineage>
</organism>
<dbReference type="RefSeq" id="WP_118254353.1">
    <property type="nucleotide sequence ID" value="NZ_QRKB01000009.1"/>
</dbReference>
<dbReference type="Proteomes" id="UP000286211">
    <property type="component" value="Unassembled WGS sequence"/>
</dbReference>
<dbReference type="EMBL" id="QRNB01000018">
    <property type="protein sequence ID" value="RHK11307.1"/>
    <property type="molecule type" value="Genomic_DNA"/>
</dbReference>
<dbReference type="EMBL" id="QRKB01000009">
    <property type="protein sequence ID" value="RHH83653.1"/>
    <property type="molecule type" value="Genomic_DNA"/>
</dbReference>
<dbReference type="InterPro" id="IPR027417">
    <property type="entry name" value="P-loop_NTPase"/>
</dbReference>
<name>A0A414YC00_9BACT</name>
<evidence type="ECO:0000313" key="5">
    <source>
        <dbReference type="Proteomes" id="UP000284548"/>
    </source>
</evidence>
<dbReference type="InterPro" id="IPR025420">
    <property type="entry name" value="DUF4143"/>
</dbReference>
<accession>A0A414YC00</accession>
<keyword evidence="3" id="KW-0067">ATP-binding</keyword>
<dbReference type="Pfam" id="PF13635">
    <property type="entry name" value="DUF4143"/>
    <property type="match status" value="1"/>
</dbReference>
<dbReference type="AlphaFoldDB" id="A0A414YC00"/>
<dbReference type="PANTHER" id="PTHR33295">
    <property type="entry name" value="ATPASE"/>
    <property type="match status" value="1"/>
</dbReference>
<comment type="caution">
    <text evidence="3">The sequence shown here is derived from an EMBL/GenBank/DDBJ whole genome shotgun (WGS) entry which is preliminary data.</text>
</comment>
<gene>
    <name evidence="4" type="ORF">DW079_04935</name>
    <name evidence="3" type="ORF">DW192_05420</name>
</gene>
<dbReference type="Pfam" id="PF13173">
    <property type="entry name" value="AAA_14"/>
    <property type="match status" value="1"/>
</dbReference>
<dbReference type="GO" id="GO:0005524">
    <property type="term" value="F:ATP binding"/>
    <property type="evidence" value="ECO:0007669"/>
    <property type="project" value="UniProtKB-KW"/>
</dbReference>
<reference evidence="5 6" key="1">
    <citation type="submission" date="2018-08" db="EMBL/GenBank/DDBJ databases">
        <title>A genome reference for cultivated species of the human gut microbiota.</title>
        <authorList>
            <person name="Zou Y."/>
            <person name="Xue W."/>
            <person name="Luo G."/>
        </authorList>
    </citation>
    <scope>NUCLEOTIDE SEQUENCE [LARGE SCALE GENOMIC DNA]</scope>
    <source>
        <strain evidence="4 6">AF46-2NS</strain>
        <strain evidence="3 5">AM16-54</strain>
    </source>
</reference>
<dbReference type="InterPro" id="IPR041682">
    <property type="entry name" value="AAA_14"/>
</dbReference>